<keyword evidence="3" id="KW-1185">Reference proteome</keyword>
<dbReference type="GeneID" id="38136054"/>
<keyword evidence="1" id="KW-0732">Signal</keyword>
<proteinExistence type="predicted"/>
<gene>
    <name evidence="2" type="ORF">BDQ94DRAFT_151085</name>
</gene>
<dbReference type="AlphaFoldDB" id="A0A3F3PQX9"/>
<feature type="chain" id="PRO_5017801493" description="Secreted protein" evidence="1">
    <location>
        <begin position="28"/>
        <end position="84"/>
    </location>
</feature>
<organism evidence="2 3">
    <name type="scientific">Aspergillus welwitschiae</name>
    <dbReference type="NCBI Taxonomy" id="1341132"/>
    <lineage>
        <taxon>Eukaryota</taxon>
        <taxon>Fungi</taxon>
        <taxon>Dikarya</taxon>
        <taxon>Ascomycota</taxon>
        <taxon>Pezizomycotina</taxon>
        <taxon>Eurotiomycetes</taxon>
        <taxon>Eurotiomycetidae</taxon>
        <taxon>Eurotiales</taxon>
        <taxon>Aspergillaceae</taxon>
        <taxon>Aspergillus</taxon>
        <taxon>Aspergillus subgen. Circumdati</taxon>
    </lineage>
</organism>
<feature type="signal peptide" evidence="1">
    <location>
        <begin position="1"/>
        <end position="27"/>
    </location>
</feature>
<dbReference type="EMBL" id="KZ852070">
    <property type="protein sequence ID" value="RDH29152.1"/>
    <property type="molecule type" value="Genomic_DNA"/>
</dbReference>
<evidence type="ECO:0008006" key="4">
    <source>
        <dbReference type="Google" id="ProtNLM"/>
    </source>
</evidence>
<name>A0A3F3PQX9_9EURO</name>
<protein>
    <recommendedName>
        <fullName evidence="4">Secreted protein</fullName>
    </recommendedName>
</protein>
<evidence type="ECO:0000313" key="3">
    <source>
        <dbReference type="Proteomes" id="UP000253729"/>
    </source>
</evidence>
<sequence length="84" mass="9359">MQRRRLTSVTVYIQCAIAIVLAHGANASGYENYLPVTRANCTVAPSSRPPKCRTDDLNLNLEVTRVVCCPVGWRSRGKSHFVRI</sequence>
<reference evidence="2 3" key="1">
    <citation type="submission" date="2018-07" db="EMBL/GenBank/DDBJ databases">
        <title>The genomes of Aspergillus section Nigri reveals drivers in fungal speciation.</title>
        <authorList>
            <consortium name="DOE Joint Genome Institute"/>
            <person name="Vesth T.C."/>
            <person name="Nybo J."/>
            <person name="Theobald S."/>
            <person name="Brandl J."/>
            <person name="Frisvad J.C."/>
            <person name="Nielsen K.F."/>
            <person name="Lyhne E.K."/>
            <person name="Kogle M.E."/>
            <person name="Kuo A."/>
            <person name="Riley R."/>
            <person name="Clum A."/>
            <person name="Nolan M."/>
            <person name="Lipzen A."/>
            <person name="Salamov A."/>
            <person name="Henrissat B."/>
            <person name="Wiebenga A."/>
            <person name="De vries R.P."/>
            <person name="Grigoriev I.V."/>
            <person name="Mortensen U.H."/>
            <person name="Andersen M.R."/>
            <person name="Baker S.E."/>
        </authorList>
    </citation>
    <scope>NUCLEOTIDE SEQUENCE [LARGE SCALE GENOMIC DNA]</scope>
    <source>
        <strain evidence="2 3">CBS 139.54b</strain>
    </source>
</reference>
<accession>A0A3F3PQX9</accession>
<dbReference type="RefSeq" id="XP_026622174.1">
    <property type="nucleotide sequence ID" value="XM_026767698.1"/>
</dbReference>
<evidence type="ECO:0000313" key="2">
    <source>
        <dbReference type="EMBL" id="RDH29152.1"/>
    </source>
</evidence>
<evidence type="ECO:0000256" key="1">
    <source>
        <dbReference type="SAM" id="SignalP"/>
    </source>
</evidence>
<dbReference type="Proteomes" id="UP000253729">
    <property type="component" value="Unassembled WGS sequence"/>
</dbReference>